<feature type="region of interest" description="Disordered" evidence="1">
    <location>
        <begin position="1875"/>
        <end position="1901"/>
    </location>
</feature>
<dbReference type="Gene3D" id="3.30.565.10">
    <property type="entry name" value="Histidine kinase-like ATPase, C-terminal domain"/>
    <property type="match status" value="1"/>
</dbReference>
<protein>
    <recommendedName>
        <fullName evidence="4">Protein NO VEIN C-terminal domain-containing protein</fullName>
    </recommendedName>
</protein>
<feature type="region of interest" description="Disordered" evidence="1">
    <location>
        <begin position="2179"/>
        <end position="2216"/>
    </location>
</feature>
<feature type="compositionally biased region" description="Basic and acidic residues" evidence="1">
    <location>
        <begin position="1875"/>
        <end position="1894"/>
    </location>
</feature>
<dbReference type="SUPFAM" id="SSF55874">
    <property type="entry name" value="ATPase domain of HSP90 chaperone/DNA topoisomerase II/histidine kinase"/>
    <property type="match status" value="1"/>
</dbReference>
<dbReference type="EMBL" id="JACDXP010000012">
    <property type="protein sequence ID" value="KAF6516341.1"/>
    <property type="molecule type" value="Genomic_DNA"/>
</dbReference>
<reference evidence="2 3" key="1">
    <citation type="journal article" date="2020" name="bioRxiv">
        <title>A chromosome-scale genome assembly for the Fusarium oxysporum strain Fo5176 to establish a model Arabidopsis-fungal pathosystem.</title>
        <authorList>
            <person name="Fokkens L."/>
            <person name="Guo L."/>
            <person name="Dora S."/>
            <person name="Wang B."/>
            <person name="Ye K."/>
            <person name="Sanchez-Rodriguez C."/>
            <person name="Croll D."/>
        </authorList>
    </citation>
    <scope>NUCLEOTIDE SEQUENCE [LARGE SCALE GENOMIC DNA]</scope>
    <source>
        <strain evidence="2 3">Fo5176</strain>
    </source>
</reference>
<organism evidence="2 3">
    <name type="scientific">Fusarium oxysporum f. sp. conglutinans</name>
    <dbReference type="NCBI Taxonomy" id="100902"/>
    <lineage>
        <taxon>Eukaryota</taxon>
        <taxon>Fungi</taxon>
        <taxon>Dikarya</taxon>
        <taxon>Ascomycota</taxon>
        <taxon>Pezizomycotina</taxon>
        <taxon>Sordariomycetes</taxon>
        <taxon>Hypocreomycetidae</taxon>
        <taxon>Hypocreales</taxon>
        <taxon>Nectriaceae</taxon>
        <taxon>Fusarium</taxon>
        <taxon>Fusarium oxysporum species complex</taxon>
    </lineage>
</organism>
<feature type="compositionally biased region" description="Polar residues" evidence="1">
    <location>
        <begin position="1515"/>
        <end position="1533"/>
    </location>
</feature>
<sequence length="2216" mass="250299">MSTDTPQPGPGQRTAQDLVKEIAKERGYLGEEQLARIGEINPELRREVEEALLRKDEMIGSAVLTLARNLYTSNARFVFELLQNADDNNYSTALSSGQDPYVSFEVRPDKVSIECNENGFTHENLKAICAIGKSSKVGAAGYIGEKGIGFKSVFMAAWKVHIQSNDFSFSFTHRKGDSGLGMVTPVWEDADESLGGSSTRITLFLHTSDDPEEDARQRETIRLQFQDLQHTILLFLRKLRKVQVSFFDEDDTQTSSTTYSLRGSNPVTVKKETFEGVEERQYHVTKHVAENIPKSENRTYSEEQDRADSSTEVVLAFPLADLGTPIVENQDVFAFLPMRPMGFKFLIHTDFVTEASRQGIVTTSLRNRGLLNGIADCFIKAIEEFCQHPTLQYQWMRWLPQRNSYPWDSFWSGLLDRIESRIQEVKILRTLGTGKLDYIHKLCRLQPWLRDKNGDPLFTDLDEEIYLAKEYTRDDLKLLETYGLESMSPSDAITRVEKDLERDIKDSRMKSPATDNEWHSLAARALILLKNTATVGPAQDRLKQLRFIPLENGTWVSSSSRPLYYSHSSGSLAIPDDLDLSLIDSEAASNPDRRALFDKFGVIEALVKDVRALILKKPINPVADAGALAVSIAHLKFLYLSEVLLEENEDQAKLRGYHVYDQNMRARSPTKHDVYLTTDDAYGPSQLFRPQGDAPGFAAPFLHHNYVQEKPGTPAGYSWGWDEWLQLRLRLRLQLRLTKKGPDRKLELSAAFLYIEQHRPKCLLGALQRVWDVERTKIMESTDIMRELRQVEVVCKGRDEFALSEPLSTTYLPLPELEGKHSRYAEDEGFVFLDLGEPITSSTYRSKWGFLVDDLGVGCTDDLQFYLAILRTIRYSNAAAGVRRNTRVLDLYEVIHARCREADSFLDAQAEARQAINDGNLIYIPAHDSSPAMWTSSDRCLWNAREDMQTAYPLAHLYRTVFHRSEEDLDVLRQFFKTALGVKDSSWEDYLNEMRRLKDLKSEDFDWINDLYSSLDSERFGMMEVDTTKLRKTFAEEPLIYFNIGNVSRWYTVGECLWSSATQIRGRVALNDLYPDLEDFFVSFLGVQELTLDMAYDELKEMGSRVPPPSVAAVKETIWALNSLLDTTADPPDEEPIFRGTVFPVSYPNKSVKLQSGRTQFAIADRKALGDIFAPQAKMLDFTLDEVRRLRPFLSWLDLESRYLSTSVREISTVAGGLMDKLQYRDREFRQKADGLFRIAVHFNSPRTSEDSSELYWTLMGAEVYETDGISSELHLSQDGHGLVHVQDRSELHIREDDSSLKIYVPRDPKTQGFCYFSTLPRRFLEWMMTDPVTLQVKHAGSKAIQIVSAVLNAPLINMAQILEAEGVVEVDIPQDRDGQATEDEAGEVTEVGHVDIEEEDVHDATVYHEALETNDETGSHEAEEDPIARFLAQPEIHEDDISSDEDSMLQTFDNLRSPPRLSDLPVRQRSPATSNSSITGRRLFTPTSSTAEYFRQNRRTSSNVHRNVGRHESLQSTPRSASQPQPTFVFGSSPTAQPSSAFLFQSFGEASQHPTIEDEEEYLRLVSNVISAANTATLPSKGAYDMSGLFGALPEVDEEEIELSRQFRSHGLPERDMRIGALGELYVFELLRSMDPPLPRFSRDNWQSQMRKFVTIHPDYSDMLPWTAQETADIVYFDRKRVLTNHLVDKGYLDKTAWQNKKPLFLIEVKSTTGHSRTPFYMTTRISSSSHLFFILLPSRQRLTNTLINLINNPKGLLATFTMSRRLSILKGDDLVPDDSIHPETPSLTKTNPLMRQVVTPPSLSSSQSEDTDMDSYYSNLPVGLKPSVIPPRDDVPPGHVRLLGGFICPADPAESKEDDDTEASVYHCPADILEPKDAGEFPGEKTQGDGKPEVTSPKAPQPPMLYLRGISTPPVPAGPTSSPFQGYSTLYQGINPPLPQSVGHEHLQPVDPLTRLRMTPHHAMNPPSPDFVQPITPYHPKPIVPGLPEPIGPHPAQPIVYYHAEPIDPRAQAVGVHPFQPMVAHYADPNNPEFVQPLTPYNSQAVAIYHPQRISSLDGMLSPSPNEAPTPTPPHRCSITTFNPEASEFTPSPTGPGMDNPEATDFALSPTGSGMITYEASEFTHNPTDLGMIPHEEAGVEGFGGLDANSQAPMVETIQDTYSQILAIEDERDREDAINDFYYQQARPWTDEDTRREKEEQELEERKRRFGRKK</sequence>
<feature type="region of interest" description="Disordered" evidence="1">
    <location>
        <begin position="1452"/>
        <end position="1483"/>
    </location>
</feature>
<comment type="caution">
    <text evidence="2">The sequence shown here is derived from an EMBL/GenBank/DDBJ whole genome shotgun (WGS) entry which is preliminary data.</text>
</comment>
<accession>A0A8H6GEV6</accession>
<name>A0A8H6GEV6_FUSOX</name>
<dbReference type="Proteomes" id="UP000593570">
    <property type="component" value="Unassembled WGS sequence"/>
</dbReference>
<evidence type="ECO:0000256" key="1">
    <source>
        <dbReference type="SAM" id="MobiDB-lite"/>
    </source>
</evidence>
<proteinExistence type="predicted"/>
<dbReference type="PANTHER" id="PTHR32387">
    <property type="entry name" value="WU:FJ29H11"/>
    <property type="match status" value="1"/>
</dbReference>
<evidence type="ECO:0008006" key="4">
    <source>
        <dbReference type="Google" id="ProtNLM"/>
    </source>
</evidence>
<evidence type="ECO:0000313" key="3">
    <source>
        <dbReference type="Proteomes" id="UP000593570"/>
    </source>
</evidence>
<feature type="compositionally biased region" description="Polar residues" evidence="1">
    <location>
        <begin position="1471"/>
        <end position="1483"/>
    </location>
</feature>
<feature type="region of interest" description="Disordered" evidence="1">
    <location>
        <begin position="1780"/>
        <end position="1819"/>
    </location>
</feature>
<feature type="region of interest" description="Disordered" evidence="1">
    <location>
        <begin position="1496"/>
        <end position="1533"/>
    </location>
</feature>
<dbReference type="InterPro" id="IPR036890">
    <property type="entry name" value="HATPase_C_sf"/>
</dbReference>
<feature type="compositionally biased region" description="Basic and acidic residues" evidence="1">
    <location>
        <begin position="2191"/>
        <end position="2209"/>
    </location>
</feature>
<dbReference type="NCBIfam" id="NF047352">
    <property type="entry name" value="P_loop_sacsin"/>
    <property type="match status" value="1"/>
</dbReference>
<evidence type="ECO:0000313" key="2">
    <source>
        <dbReference type="EMBL" id="KAF6516341.1"/>
    </source>
</evidence>
<dbReference type="PANTHER" id="PTHR32387:SF0">
    <property type="entry name" value="PROTEIN NO VEIN"/>
    <property type="match status" value="1"/>
</dbReference>
<feature type="compositionally biased region" description="Polar residues" evidence="1">
    <location>
        <begin position="1787"/>
        <end position="1810"/>
    </location>
</feature>
<dbReference type="InterPro" id="IPR052957">
    <property type="entry name" value="Auxin_embryo_med"/>
</dbReference>
<gene>
    <name evidence="2" type="ORF">HZS61_003544</name>
</gene>